<sequence>MQLRTTHWWKIPWTEEIKQLKQNEFLNQASLLLREGGLVAFPTETVYGLGADATNEQAVSTIFTAKGRPSDNPLIVHLGEVEQLSDWVAEIPDVAHQLIERFWPGPLTLVLPHNGRVASQVTAGLSTVAVRIPEHPVALALLQLAQVPVAAPSANRSGRPSPTEAAHVWKDLSGRIDILLDGGATGVGVESTVIDVTEKTPVLLRPGGVTIEEIRDVIGDVRVDQGLFSKMVAPRSPGMKYQHYAPRGEMWLVSGSEQKMRARITQLAREAMREKRKVGILTTEEFQDQYQADLVIACGQRKEPASVAKDLYHTLRRFDDEDIELILAETFPEKGLYHSVMNRLQKAAGGKIIRV</sequence>
<keyword evidence="8 13" id="KW-0548">Nucleotidyltransferase</keyword>
<feature type="binding site" evidence="14">
    <location>
        <position position="127"/>
    </location>
    <ligand>
        <name>ATP</name>
        <dbReference type="ChEBI" id="CHEBI:30616"/>
    </ligand>
</feature>
<proteinExistence type="inferred from homology"/>
<evidence type="ECO:0000256" key="8">
    <source>
        <dbReference type="ARBA" id="ARBA00022695"/>
    </source>
</evidence>
<dbReference type="GO" id="GO:0006450">
    <property type="term" value="P:regulation of translational fidelity"/>
    <property type="evidence" value="ECO:0007669"/>
    <property type="project" value="TreeGrafter"/>
</dbReference>
<dbReference type="Pfam" id="PF01300">
    <property type="entry name" value="Sua5_yciO_yrdC"/>
    <property type="match status" value="1"/>
</dbReference>
<name>A0A4V6NZ99_9BACL</name>
<dbReference type="GO" id="GO:0003725">
    <property type="term" value="F:double-stranded RNA binding"/>
    <property type="evidence" value="ECO:0007669"/>
    <property type="project" value="UniProtKB-UniRule"/>
</dbReference>
<feature type="binding site" evidence="14">
    <location>
        <position position="68"/>
    </location>
    <ligand>
        <name>L-threonine</name>
        <dbReference type="ChEBI" id="CHEBI:57926"/>
    </ligand>
</feature>
<feature type="binding site" evidence="14">
    <location>
        <position position="72"/>
    </location>
    <ligand>
        <name>ATP</name>
        <dbReference type="ChEBI" id="CHEBI:30616"/>
    </ligand>
</feature>
<dbReference type="NCBIfam" id="TIGR00057">
    <property type="entry name" value="L-threonylcarbamoyladenylate synthase"/>
    <property type="match status" value="1"/>
</dbReference>
<keyword evidence="17" id="KW-1185">Reference proteome</keyword>
<dbReference type="GO" id="GO:0000049">
    <property type="term" value="F:tRNA binding"/>
    <property type="evidence" value="ECO:0007669"/>
    <property type="project" value="TreeGrafter"/>
</dbReference>
<dbReference type="EC" id="2.7.7.87" evidence="3 13"/>
<feature type="binding site" evidence="14">
    <location>
        <position position="191"/>
    </location>
    <ligand>
        <name>L-threonine</name>
        <dbReference type="ChEBI" id="CHEBI:57926"/>
    </ligand>
</feature>
<comment type="caution">
    <text evidence="16">The sequence shown here is derived from an EMBL/GenBank/DDBJ whole genome shotgun (WGS) entry which is preliminary data.</text>
</comment>
<feature type="binding site" evidence="14">
    <location>
        <position position="77"/>
    </location>
    <ligand>
        <name>L-threonine</name>
        <dbReference type="ChEBI" id="CHEBI:57926"/>
    </ligand>
</feature>
<dbReference type="PANTHER" id="PTHR17490:SF16">
    <property type="entry name" value="THREONYLCARBAMOYL-AMP SYNTHASE"/>
    <property type="match status" value="1"/>
</dbReference>
<dbReference type="FunFam" id="3.90.870.10:FF:000008">
    <property type="entry name" value="Threonylcarbamoyl-AMP synthase"/>
    <property type="match status" value="1"/>
</dbReference>
<dbReference type="GO" id="GO:0005737">
    <property type="term" value="C:cytoplasm"/>
    <property type="evidence" value="ECO:0007669"/>
    <property type="project" value="UniProtKB-SubCell"/>
</dbReference>
<feature type="domain" description="YrdC-like" evidence="15">
    <location>
        <begin position="23"/>
        <end position="209"/>
    </location>
</feature>
<evidence type="ECO:0000256" key="5">
    <source>
        <dbReference type="ARBA" id="ARBA00022490"/>
    </source>
</evidence>
<evidence type="ECO:0000256" key="3">
    <source>
        <dbReference type="ARBA" id="ARBA00012584"/>
    </source>
</evidence>
<dbReference type="InterPro" id="IPR006070">
    <property type="entry name" value="Sua5-like_dom"/>
</dbReference>
<feature type="binding site" evidence="14">
    <location>
        <position position="45"/>
    </location>
    <ligand>
        <name>L-threonine</name>
        <dbReference type="ChEBI" id="CHEBI:57926"/>
    </ligand>
</feature>
<organism evidence="16 17">
    <name type="scientific">Hazenella coriacea</name>
    <dbReference type="NCBI Taxonomy" id="1179467"/>
    <lineage>
        <taxon>Bacteria</taxon>
        <taxon>Bacillati</taxon>
        <taxon>Bacillota</taxon>
        <taxon>Bacilli</taxon>
        <taxon>Bacillales</taxon>
        <taxon>Thermoactinomycetaceae</taxon>
        <taxon>Hazenella</taxon>
    </lineage>
</organism>
<evidence type="ECO:0000256" key="6">
    <source>
        <dbReference type="ARBA" id="ARBA00022679"/>
    </source>
</evidence>
<comment type="function">
    <text evidence="13">Required for the formation of a threonylcarbamoyl group on adenosine at position 37 (t(6)A37) in tRNAs that read codons beginning with adenine.</text>
</comment>
<evidence type="ECO:0000256" key="12">
    <source>
        <dbReference type="ARBA" id="ARBA00048366"/>
    </source>
</evidence>
<gene>
    <name evidence="16" type="ORF">EDD58_102151</name>
</gene>
<reference evidence="16 17" key="1">
    <citation type="submission" date="2019-03" db="EMBL/GenBank/DDBJ databases">
        <title>Genomic Encyclopedia of Type Strains, Phase IV (KMG-IV): sequencing the most valuable type-strain genomes for metagenomic binning, comparative biology and taxonomic classification.</title>
        <authorList>
            <person name="Goeker M."/>
        </authorList>
    </citation>
    <scope>NUCLEOTIDE SEQUENCE [LARGE SCALE GENOMIC DNA]</scope>
    <source>
        <strain evidence="16 17">DSM 45707</strain>
    </source>
</reference>
<dbReference type="PANTHER" id="PTHR17490">
    <property type="entry name" value="SUA5"/>
    <property type="match status" value="1"/>
</dbReference>
<evidence type="ECO:0000256" key="2">
    <source>
        <dbReference type="ARBA" id="ARBA00007663"/>
    </source>
</evidence>
<keyword evidence="5 13" id="KW-0963">Cytoplasm</keyword>
<dbReference type="InterPro" id="IPR038385">
    <property type="entry name" value="Sua5/YwlC_C"/>
</dbReference>
<evidence type="ECO:0000313" key="17">
    <source>
        <dbReference type="Proteomes" id="UP000294937"/>
    </source>
</evidence>
<dbReference type="InterPro" id="IPR050156">
    <property type="entry name" value="TC-AMP_synthase_SUA5"/>
</dbReference>
<protein>
    <recommendedName>
        <fullName evidence="4 13">Threonylcarbamoyl-AMP synthase</fullName>
        <shortName evidence="13">TC-AMP synthase</shortName>
        <ecNumber evidence="3 13">2.7.7.87</ecNumber>
    </recommendedName>
    <alternativeName>
        <fullName evidence="11 13">L-threonylcarbamoyladenylate synthase</fullName>
    </alternativeName>
</protein>
<dbReference type="PIRSF" id="PIRSF004930">
    <property type="entry name" value="Tln_factor_SUA5"/>
    <property type="match status" value="1"/>
</dbReference>
<feature type="binding site" evidence="14">
    <location>
        <position position="205"/>
    </location>
    <ligand>
        <name>ATP</name>
        <dbReference type="ChEBI" id="CHEBI:30616"/>
    </ligand>
</feature>
<dbReference type="Gene3D" id="3.90.870.10">
    <property type="entry name" value="DHBP synthase"/>
    <property type="match status" value="1"/>
</dbReference>
<evidence type="ECO:0000259" key="15">
    <source>
        <dbReference type="PROSITE" id="PS51163"/>
    </source>
</evidence>
<dbReference type="GO" id="GO:0008033">
    <property type="term" value="P:tRNA processing"/>
    <property type="evidence" value="ECO:0007669"/>
    <property type="project" value="UniProtKB-KW"/>
</dbReference>
<evidence type="ECO:0000256" key="9">
    <source>
        <dbReference type="ARBA" id="ARBA00022741"/>
    </source>
</evidence>
<dbReference type="PROSITE" id="PS51163">
    <property type="entry name" value="YRDC"/>
    <property type="match status" value="1"/>
</dbReference>
<feature type="binding site" evidence="14">
    <location>
        <position position="153"/>
    </location>
    <ligand>
        <name>ATP</name>
        <dbReference type="ChEBI" id="CHEBI:30616"/>
    </ligand>
</feature>
<accession>A0A4V6NZ99</accession>
<evidence type="ECO:0000256" key="14">
    <source>
        <dbReference type="PIRSR" id="PIRSR004930-1"/>
    </source>
</evidence>
<dbReference type="Pfam" id="PF03481">
    <property type="entry name" value="Sua5_C"/>
    <property type="match status" value="1"/>
</dbReference>
<dbReference type="Gene3D" id="3.40.50.11030">
    <property type="entry name" value="Threonylcarbamoyl-AMP synthase, C-terminal domain"/>
    <property type="match status" value="1"/>
</dbReference>
<keyword evidence="6 13" id="KW-0808">Transferase</keyword>
<evidence type="ECO:0000256" key="11">
    <source>
        <dbReference type="ARBA" id="ARBA00029774"/>
    </source>
</evidence>
<evidence type="ECO:0000256" key="4">
    <source>
        <dbReference type="ARBA" id="ARBA00015492"/>
    </source>
</evidence>
<dbReference type="GO" id="GO:0005524">
    <property type="term" value="F:ATP binding"/>
    <property type="evidence" value="ECO:0007669"/>
    <property type="project" value="UniProtKB-UniRule"/>
</dbReference>
<comment type="similarity">
    <text evidence="2 13">Belongs to the SUA5 family.</text>
</comment>
<feature type="binding site" evidence="14">
    <location>
        <position position="244"/>
    </location>
    <ligand>
        <name>ATP</name>
        <dbReference type="ChEBI" id="CHEBI:30616"/>
    </ligand>
</feature>
<comment type="catalytic activity">
    <reaction evidence="12 13">
        <text>L-threonine + hydrogencarbonate + ATP = L-threonylcarbamoyladenylate + diphosphate + H2O</text>
        <dbReference type="Rhea" id="RHEA:36407"/>
        <dbReference type="ChEBI" id="CHEBI:15377"/>
        <dbReference type="ChEBI" id="CHEBI:17544"/>
        <dbReference type="ChEBI" id="CHEBI:30616"/>
        <dbReference type="ChEBI" id="CHEBI:33019"/>
        <dbReference type="ChEBI" id="CHEBI:57926"/>
        <dbReference type="ChEBI" id="CHEBI:73682"/>
        <dbReference type="EC" id="2.7.7.87"/>
    </reaction>
</comment>
<dbReference type="RefSeq" id="WP_243648649.1">
    <property type="nucleotide sequence ID" value="NZ_SMAG01000002.1"/>
</dbReference>
<evidence type="ECO:0000256" key="1">
    <source>
        <dbReference type="ARBA" id="ARBA00004496"/>
    </source>
</evidence>
<dbReference type="InterPro" id="IPR005145">
    <property type="entry name" value="Sua5_C"/>
</dbReference>
<keyword evidence="10 13" id="KW-0067">ATP-binding</keyword>
<dbReference type="EMBL" id="SMAG01000002">
    <property type="protein sequence ID" value="TCS95577.1"/>
    <property type="molecule type" value="Genomic_DNA"/>
</dbReference>
<keyword evidence="7 13" id="KW-0819">tRNA processing</keyword>
<dbReference type="InterPro" id="IPR017945">
    <property type="entry name" value="DHBP_synth_RibB-like_a/b_dom"/>
</dbReference>
<evidence type="ECO:0000313" key="16">
    <source>
        <dbReference type="EMBL" id="TCS95577.1"/>
    </source>
</evidence>
<comment type="subcellular location">
    <subcellularLocation>
        <location evidence="1 13">Cytoplasm</location>
    </subcellularLocation>
</comment>
<feature type="binding site" evidence="14">
    <location>
        <position position="151"/>
    </location>
    <ligand>
        <name>L-threonine</name>
        <dbReference type="ChEBI" id="CHEBI:57926"/>
    </ligand>
</feature>
<evidence type="ECO:0000256" key="13">
    <source>
        <dbReference type="PIRNR" id="PIRNR004930"/>
    </source>
</evidence>
<keyword evidence="9 13" id="KW-0547">Nucleotide-binding</keyword>
<feature type="binding site" evidence="14">
    <location>
        <position position="161"/>
    </location>
    <ligand>
        <name>ATP</name>
        <dbReference type="ChEBI" id="CHEBI:30616"/>
    </ligand>
</feature>
<dbReference type="AlphaFoldDB" id="A0A4V6NZ99"/>
<dbReference type="Proteomes" id="UP000294937">
    <property type="component" value="Unassembled WGS sequence"/>
</dbReference>
<dbReference type="SUPFAM" id="SSF55821">
    <property type="entry name" value="YrdC/RibB"/>
    <property type="match status" value="1"/>
</dbReference>
<dbReference type="InterPro" id="IPR010923">
    <property type="entry name" value="T(6)A37_SUA5"/>
</dbReference>
<evidence type="ECO:0000256" key="7">
    <source>
        <dbReference type="ARBA" id="ARBA00022694"/>
    </source>
</evidence>
<feature type="binding site" evidence="14">
    <location>
        <position position="131"/>
    </location>
    <ligand>
        <name>L-threonine</name>
        <dbReference type="ChEBI" id="CHEBI:57926"/>
    </ligand>
</feature>
<evidence type="ECO:0000256" key="10">
    <source>
        <dbReference type="ARBA" id="ARBA00022840"/>
    </source>
</evidence>
<dbReference type="GO" id="GO:0061710">
    <property type="term" value="F:L-threonylcarbamoyladenylate synthase"/>
    <property type="evidence" value="ECO:0007669"/>
    <property type="project" value="UniProtKB-EC"/>
</dbReference>